<comment type="caution">
    <text evidence="1">The sequence shown here is derived from an EMBL/GenBank/DDBJ whole genome shotgun (WGS) entry which is preliminary data.</text>
</comment>
<sequence>MAELFSPEVQNQSVCSILSDMFSLGMVICAIFNQGRALIQANHSASTYLKQLDVLEEQIRNILPKIPVPLQEAALRLASKDSRQRPTAQLLSLIKYFSDPAVHALQFLDVIKMKDPSQKSHFYRNTLKEMLPYIPKKLSPRERSYMSVAIFNKQTGEYYEQYTEVRVQCTE</sequence>
<dbReference type="SUPFAM" id="SSF56112">
    <property type="entry name" value="Protein kinase-like (PK-like)"/>
    <property type="match status" value="1"/>
</dbReference>
<organism evidence="1 2">
    <name type="scientific">Polyplax serrata</name>
    <name type="common">Common mouse louse</name>
    <dbReference type="NCBI Taxonomy" id="468196"/>
    <lineage>
        <taxon>Eukaryota</taxon>
        <taxon>Metazoa</taxon>
        <taxon>Ecdysozoa</taxon>
        <taxon>Arthropoda</taxon>
        <taxon>Hexapoda</taxon>
        <taxon>Insecta</taxon>
        <taxon>Pterygota</taxon>
        <taxon>Neoptera</taxon>
        <taxon>Paraneoptera</taxon>
        <taxon>Psocodea</taxon>
        <taxon>Troctomorpha</taxon>
        <taxon>Phthiraptera</taxon>
        <taxon>Anoplura</taxon>
        <taxon>Polyplacidae</taxon>
        <taxon>Polyplax</taxon>
    </lineage>
</organism>
<reference evidence="1 2" key="1">
    <citation type="submission" date="2023-10" db="EMBL/GenBank/DDBJ databases">
        <title>Genomes of two closely related lineages of the louse Polyplax serrata with different host specificities.</title>
        <authorList>
            <person name="Martinu J."/>
            <person name="Tarabai H."/>
            <person name="Stefka J."/>
            <person name="Hypsa V."/>
        </authorList>
    </citation>
    <scope>NUCLEOTIDE SEQUENCE [LARGE SCALE GENOMIC DNA]</scope>
    <source>
        <strain evidence="1">HR10_N</strain>
    </source>
</reference>
<dbReference type="InterPro" id="IPR051177">
    <property type="entry name" value="CIK-Related_Protein"/>
</dbReference>
<evidence type="ECO:0000313" key="2">
    <source>
        <dbReference type="Proteomes" id="UP001372834"/>
    </source>
</evidence>
<accession>A0AAN8RWP5</accession>
<gene>
    <name evidence="1" type="ORF">RUM43_003075</name>
</gene>
<dbReference type="PANTHER" id="PTHR12984:SF16">
    <property type="entry name" value="BLACK MATCH, ISOFORM H"/>
    <property type="match status" value="1"/>
</dbReference>
<protein>
    <recommendedName>
        <fullName evidence="3">Protein kinase domain-containing protein</fullName>
    </recommendedName>
</protein>
<dbReference type="Proteomes" id="UP001372834">
    <property type="component" value="Unassembled WGS sequence"/>
</dbReference>
<evidence type="ECO:0008006" key="3">
    <source>
        <dbReference type="Google" id="ProtNLM"/>
    </source>
</evidence>
<dbReference type="InterPro" id="IPR011009">
    <property type="entry name" value="Kinase-like_dom_sf"/>
</dbReference>
<dbReference type="AlphaFoldDB" id="A0AAN8RWP5"/>
<dbReference type="EMBL" id="JAWJWE010000036">
    <property type="protein sequence ID" value="KAK6629258.1"/>
    <property type="molecule type" value="Genomic_DNA"/>
</dbReference>
<dbReference type="Gene3D" id="1.10.510.10">
    <property type="entry name" value="Transferase(Phosphotransferase) domain 1"/>
    <property type="match status" value="1"/>
</dbReference>
<dbReference type="PANTHER" id="PTHR12984">
    <property type="entry name" value="SCY1-RELATED S/T PROTEIN KINASE-LIKE"/>
    <property type="match status" value="1"/>
</dbReference>
<proteinExistence type="predicted"/>
<evidence type="ECO:0000313" key="1">
    <source>
        <dbReference type="EMBL" id="KAK6629258.1"/>
    </source>
</evidence>
<name>A0AAN8RWP5_POLSC</name>